<dbReference type="AlphaFoldDB" id="A0A9P9FGS1"/>
<proteinExistence type="predicted"/>
<keyword evidence="2" id="KW-1133">Transmembrane helix</keyword>
<evidence type="ECO:0000313" key="4">
    <source>
        <dbReference type="Proteomes" id="UP000738349"/>
    </source>
</evidence>
<organism evidence="3 4">
    <name type="scientific">Dactylonectria macrodidyma</name>
    <dbReference type="NCBI Taxonomy" id="307937"/>
    <lineage>
        <taxon>Eukaryota</taxon>
        <taxon>Fungi</taxon>
        <taxon>Dikarya</taxon>
        <taxon>Ascomycota</taxon>
        <taxon>Pezizomycotina</taxon>
        <taxon>Sordariomycetes</taxon>
        <taxon>Hypocreomycetidae</taxon>
        <taxon>Hypocreales</taxon>
        <taxon>Nectriaceae</taxon>
        <taxon>Dactylonectria</taxon>
    </lineage>
</organism>
<dbReference type="OrthoDB" id="409136at2759"/>
<keyword evidence="2" id="KW-0472">Membrane</keyword>
<comment type="caution">
    <text evidence="3">The sequence shown here is derived from an EMBL/GenBank/DDBJ whole genome shotgun (WGS) entry which is preliminary data.</text>
</comment>
<keyword evidence="4" id="KW-1185">Reference proteome</keyword>
<feature type="region of interest" description="Disordered" evidence="1">
    <location>
        <begin position="49"/>
        <end position="91"/>
    </location>
</feature>
<evidence type="ECO:0000313" key="3">
    <source>
        <dbReference type="EMBL" id="KAH7161751.1"/>
    </source>
</evidence>
<gene>
    <name evidence="3" type="ORF">EDB81DRAFT_643329</name>
</gene>
<keyword evidence="2" id="KW-0812">Transmembrane</keyword>
<reference evidence="3" key="1">
    <citation type="journal article" date="2021" name="Nat. Commun.">
        <title>Genetic determinants of endophytism in the Arabidopsis root mycobiome.</title>
        <authorList>
            <person name="Mesny F."/>
            <person name="Miyauchi S."/>
            <person name="Thiergart T."/>
            <person name="Pickel B."/>
            <person name="Atanasova L."/>
            <person name="Karlsson M."/>
            <person name="Huettel B."/>
            <person name="Barry K.W."/>
            <person name="Haridas S."/>
            <person name="Chen C."/>
            <person name="Bauer D."/>
            <person name="Andreopoulos W."/>
            <person name="Pangilinan J."/>
            <person name="LaButti K."/>
            <person name="Riley R."/>
            <person name="Lipzen A."/>
            <person name="Clum A."/>
            <person name="Drula E."/>
            <person name="Henrissat B."/>
            <person name="Kohler A."/>
            <person name="Grigoriev I.V."/>
            <person name="Martin F.M."/>
            <person name="Hacquard S."/>
        </authorList>
    </citation>
    <scope>NUCLEOTIDE SEQUENCE</scope>
    <source>
        <strain evidence="3">MPI-CAGE-AT-0147</strain>
    </source>
</reference>
<protein>
    <submittedName>
        <fullName evidence="3">Uncharacterized protein</fullName>
    </submittedName>
</protein>
<accession>A0A9P9FGS1</accession>
<feature type="compositionally biased region" description="Low complexity" evidence="1">
    <location>
        <begin position="61"/>
        <end position="73"/>
    </location>
</feature>
<evidence type="ECO:0000256" key="1">
    <source>
        <dbReference type="SAM" id="MobiDB-lite"/>
    </source>
</evidence>
<feature type="transmembrane region" description="Helical" evidence="2">
    <location>
        <begin position="262"/>
        <end position="283"/>
    </location>
</feature>
<dbReference type="Proteomes" id="UP000738349">
    <property type="component" value="Unassembled WGS sequence"/>
</dbReference>
<sequence length="315" mass="34852">MTRPRLRDGYHRVEWMCDCGVELYADFRVQDMEQLEGLIRSLKNPIQLGVNQSEPNHRGDSNTSSSSLSSPSSQGTAIPSPTTAMSSSEAASVDFQSPGTKSKFLALCVNTGGIYKTLTEVDLTGIKSDTGGFLKMKEAYVGARGLRSRLEFLIKPVGLEFVQFTLWNRKHGYVSICNRPESIPPHTMSDYEYIPKPLKPLPPMPPEIFIHYLEHGEGELNAARHDWLPRLPVRLDNRVIDGDEACYGYGVHIIEGPNRISIFWIFMITMAGSVLACVLWSALKEDIQGGTSLGGLIVALPAAVLAAFLFRFEGM</sequence>
<evidence type="ECO:0000256" key="2">
    <source>
        <dbReference type="SAM" id="Phobius"/>
    </source>
</evidence>
<dbReference type="EMBL" id="JAGMUV010000004">
    <property type="protein sequence ID" value="KAH7161751.1"/>
    <property type="molecule type" value="Genomic_DNA"/>
</dbReference>
<feature type="compositionally biased region" description="Polar residues" evidence="1">
    <location>
        <begin position="74"/>
        <end position="91"/>
    </location>
</feature>
<name>A0A9P9FGS1_9HYPO</name>
<feature type="transmembrane region" description="Helical" evidence="2">
    <location>
        <begin position="289"/>
        <end position="310"/>
    </location>
</feature>